<proteinExistence type="predicted"/>
<evidence type="ECO:0000313" key="2">
    <source>
        <dbReference type="Proteomes" id="UP001055453"/>
    </source>
</evidence>
<organism evidence="1 2">
    <name type="scientific">Nostoc cf. commune SO-36</name>
    <dbReference type="NCBI Taxonomy" id="449208"/>
    <lineage>
        <taxon>Bacteria</taxon>
        <taxon>Bacillati</taxon>
        <taxon>Cyanobacteriota</taxon>
        <taxon>Cyanophyceae</taxon>
        <taxon>Nostocales</taxon>
        <taxon>Nostocaceae</taxon>
        <taxon>Nostoc</taxon>
    </lineage>
</organism>
<reference evidence="1" key="1">
    <citation type="submission" date="2022-04" db="EMBL/GenBank/DDBJ databases">
        <title>Complete genome sequence of a cyanobacterium, Nostoc sp. SO-36, isolated in Antarctica.</title>
        <authorList>
            <person name="Kanesaki Y."/>
            <person name="Effendi D."/>
            <person name="Sakamoto T."/>
            <person name="Ohtani S."/>
            <person name="Awai K."/>
        </authorList>
    </citation>
    <scope>NUCLEOTIDE SEQUENCE</scope>
    <source>
        <strain evidence="1">SO-36</strain>
    </source>
</reference>
<accession>A0ABM7Z968</accession>
<sequence>MLLYLTDVLRSLEIEGLMWVKATKVSKQALSQRLNSLPAHLFAKLFEQVIERLAVKRSARELAPAWSSVAHELV</sequence>
<dbReference type="Proteomes" id="UP001055453">
    <property type="component" value="Chromosome"/>
</dbReference>
<evidence type="ECO:0008006" key="3">
    <source>
        <dbReference type="Google" id="ProtNLM"/>
    </source>
</evidence>
<dbReference type="EMBL" id="AP025732">
    <property type="protein sequence ID" value="BDI19741.1"/>
    <property type="molecule type" value="Genomic_DNA"/>
</dbReference>
<dbReference type="RefSeq" id="WP_251957305.1">
    <property type="nucleotide sequence ID" value="NZ_AP025732.1"/>
</dbReference>
<evidence type="ECO:0000313" key="1">
    <source>
        <dbReference type="EMBL" id="BDI19741.1"/>
    </source>
</evidence>
<name>A0ABM7Z968_NOSCO</name>
<gene>
    <name evidence="1" type="ORF">ANSO36C_55430</name>
</gene>
<keyword evidence="2" id="KW-1185">Reference proteome</keyword>
<protein>
    <recommendedName>
        <fullName evidence="3">Transposase</fullName>
    </recommendedName>
</protein>